<protein>
    <submittedName>
        <fullName evidence="1">Uncharacterized protein</fullName>
    </submittedName>
</protein>
<dbReference type="EMBL" id="ASGP02000001">
    <property type="protein sequence ID" value="KAH9526253.1"/>
    <property type="molecule type" value="Genomic_DNA"/>
</dbReference>
<evidence type="ECO:0000313" key="2">
    <source>
        <dbReference type="Proteomes" id="UP000790347"/>
    </source>
</evidence>
<evidence type="ECO:0000313" key="1">
    <source>
        <dbReference type="EMBL" id="KAH9526253.1"/>
    </source>
</evidence>
<comment type="caution">
    <text evidence="1">The sequence shown here is derived from an EMBL/GenBank/DDBJ whole genome shotgun (WGS) entry which is preliminary data.</text>
</comment>
<name>A0A922L8K1_DERFA</name>
<sequence>MESYHLTLIHHYGKIKSNNPMNGWMRNESKLKKKIKYWMLGCITCVSDKHRLVATSKRLGLDRYLFIRN</sequence>
<dbReference type="Proteomes" id="UP000790347">
    <property type="component" value="Unassembled WGS sequence"/>
</dbReference>
<proteinExistence type="predicted"/>
<reference evidence="1" key="2">
    <citation type="journal article" date="2022" name="Res Sq">
        <title>Comparative Genomics Reveals Insights into the Divergent Evolution of Astigmatic Mites and Household Pest Adaptations.</title>
        <authorList>
            <person name="Xiong Q."/>
            <person name="Wan A.T.-Y."/>
            <person name="Liu X.-Y."/>
            <person name="Fung C.S.-H."/>
            <person name="Xiao X."/>
            <person name="Malainual N."/>
            <person name="Hou J."/>
            <person name="Wang L."/>
            <person name="Wang M."/>
            <person name="Yang K."/>
            <person name="Cui Y."/>
            <person name="Leung E."/>
            <person name="Nong W."/>
            <person name="Shin S.-K."/>
            <person name="Au S."/>
            <person name="Jeong K.Y."/>
            <person name="Chew F.T."/>
            <person name="Hui J."/>
            <person name="Leung T.F."/>
            <person name="Tungtrongchitr A."/>
            <person name="Zhong N."/>
            <person name="Liu Z."/>
            <person name="Tsui S."/>
        </authorList>
    </citation>
    <scope>NUCLEOTIDE SEQUENCE</scope>
    <source>
        <strain evidence="1">Derf</strain>
        <tissue evidence="1">Whole organism</tissue>
    </source>
</reference>
<organism evidence="1 2">
    <name type="scientific">Dermatophagoides farinae</name>
    <name type="common">American house dust mite</name>
    <dbReference type="NCBI Taxonomy" id="6954"/>
    <lineage>
        <taxon>Eukaryota</taxon>
        <taxon>Metazoa</taxon>
        <taxon>Ecdysozoa</taxon>
        <taxon>Arthropoda</taxon>
        <taxon>Chelicerata</taxon>
        <taxon>Arachnida</taxon>
        <taxon>Acari</taxon>
        <taxon>Acariformes</taxon>
        <taxon>Sarcoptiformes</taxon>
        <taxon>Astigmata</taxon>
        <taxon>Psoroptidia</taxon>
        <taxon>Analgoidea</taxon>
        <taxon>Pyroglyphidae</taxon>
        <taxon>Dermatophagoidinae</taxon>
        <taxon>Dermatophagoides</taxon>
    </lineage>
</organism>
<dbReference type="AlphaFoldDB" id="A0A922L8K1"/>
<accession>A0A922L8K1</accession>
<reference evidence="1" key="1">
    <citation type="submission" date="2013-05" db="EMBL/GenBank/DDBJ databases">
        <authorList>
            <person name="Yim A.K.Y."/>
            <person name="Chan T.F."/>
            <person name="Ji K.M."/>
            <person name="Liu X.Y."/>
            <person name="Zhou J.W."/>
            <person name="Li R.Q."/>
            <person name="Yang K.Y."/>
            <person name="Li J."/>
            <person name="Li M."/>
            <person name="Law P.T.W."/>
            <person name="Wu Y.L."/>
            <person name="Cai Z.L."/>
            <person name="Qin H."/>
            <person name="Bao Y."/>
            <person name="Leung R.K.K."/>
            <person name="Ng P.K.S."/>
            <person name="Zou J."/>
            <person name="Zhong X.J."/>
            <person name="Ran P.X."/>
            <person name="Zhong N.S."/>
            <person name="Liu Z.G."/>
            <person name="Tsui S.K.W."/>
        </authorList>
    </citation>
    <scope>NUCLEOTIDE SEQUENCE</scope>
    <source>
        <strain evidence="1">Derf</strain>
        <tissue evidence="1">Whole organism</tissue>
    </source>
</reference>
<gene>
    <name evidence="1" type="ORF">DERF_000354</name>
</gene>
<keyword evidence="2" id="KW-1185">Reference proteome</keyword>